<proteinExistence type="predicted"/>
<protein>
    <submittedName>
        <fullName evidence="1">Uncharacterized protein</fullName>
    </submittedName>
</protein>
<dbReference type="EMBL" id="JADGJD010000037">
    <property type="protein sequence ID" value="KAJ3056338.1"/>
    <property type="molecule type" value="Genomic_DNA"/>
</dbReference>
<reference evidence="1" key="1">
    <citation type="submission" date="2020-05" db="EMBL/GenBank/DDBJ databases">
        <title>Phylogenomic resolution of chytrid fungi.</title>
        <authorList>
            <person name="Stajich J.E."/>
            <person name="Amses K."/>
            <person name="Simmons R."/>
            <person name="Seto K."/>
            <person name="Myers J."/>
            <person name="Bonds A."/>
            <person name="Quandt C.A."/>
            <person name="Barry K."/>
            <person name="Liu P."/>
            <person name="Grigoriev I."/>
            <person name="Longcore J.E."/>
            <person name="James T.Y."/>
        </authorList>
    </citation>
    <scope>NUCLEOTIDE SEQUENCE</scope>
    <source>
        <strain evidence="1">JEL0318</strain>
    </source>
</reference>
<accession>A0AAD5SKC8</accession>
<dbReference type="InterPro" id="IPR011990">
    <property type="entry name" value="TPR-like_helical_dom_sf"/>
</dbReference>
<dbReference type="PANTHER" id="PTHR46862">
    <property type="entry name" value="OS07G0661900 PROTEIN"/>
    <property type="match status" value="1"/>
</dbReference>
<keyword evidence="2" id="KW-1185">Reference proteome</keyword>
<dbReference type="AlphaFoldDB" id="A0AAD5SKC8"/>
<evidence type="ECO:0000313" key="1">
    <source>
        <dbReference type="EMBL" id="KAJ3056338.1"/>
    </source>
</evidence>
<dbReference type="Gene3D" id="1.25.40.10">
    <property type="entry name" value="Tetratricopeptide repeat domain"/>
    <property type="match status" value="1"/>
</dbReference>
<organism evidence="1 2">
    <name type="scientific">Rhizophlyctis rosea</name>
    <dbReference type="NCBI Taxonomy" id="64517"/>
    <lineage>
        <taxon>Eukaryota</taxon>
        <taxon>Fungi</taxon>
        <taxon>Fungi incertae sedis</taxon>
        <taxon>Chytridiomycota</taxon>
        <taxon>Chytridiomycota incertae sedis</taxon>
        <taxon>Chytridiomycetes</taxon>
        <taxon>Rhizophlyctidales</taxon>
        <taxon>Rhizophlyctidaceae</taxon>
        <taxon>Rhizophlyctis</taxon>
    </lineage>
</organism>
<evidence type="ECO:0000313" key="2">
    <source>
        <dbReference type="Proteomes" id="UP001212841"/>
    </source>
</evidence>
<name>A0AAD5SKC8_9FUNG</name>
<dbReference type="PANTHER" id="PTHR46862:SF3">
    <property type="entry name" value="OS07G0661900 PROTEIN"/>
    <property type="match status" value="1"/>
</dbReference>
<sequence length="510" mass="57691">MVLTQFAATCARRQVHIGLRSFRHLAPPPTYLLTAARTFTHTPALQLVKKKTFHPTEDVQAEEASKLWLRFQKDDSEDFTLREYQIILRYIRSGLFNRFQNRDKMISEWGSRIEKHMRIHGHSPTSPIYNDLLQCQAGNLKATTDLLCKMTSDNVDPTHHRILLPVLKTYAMTGNHQKADQTYHLLCSRNDEALTHSATKVYLQGLSRGFYINQLVELVDSYRSLGKKLDAEMYQIVLAAYISEQNIPACFATMKEIQSEKHRIRRSDIVRVVRACIANGDVTAAWKGVQILEIIYKDAPLQSINLSIRVYAMDKKAQAAWKEFGKFEEGVAVETGTLKALGKVTLECLPPGVVIPTRWIENAGIPLGAAVYKRLLLMYRFNASSREGAARSAEEVLWKLVDLNAADAQDYAHVISAYAHSGQRHLMKTLLNVMRSKGVEVDSQILKSMVMSCYNRATESIEVESLRLVLGLLKEESKDLQSGVFALLDRDFPNDHPLQVAIKSEVSNSK</sequence>
<gene>
    <name evidence="1" type="ORF">HK097_007316</name>
</gene>
<comment type="caution">
    <text evidence="1">The sequence shown here is derived from an EMBL/GenBank/DDBJ whole genome shotgun (WGS) entry which is preliminary data.</text>
</comment>
<dbReference type="Proteomes" id="UP001212841">
    <property type="component" value="Unassembled WGS sequence"/>
</dbReference>